<dbReference type="PANTHER" id="PTHR31414:SF15">
    <property type="entry name" value="PLASMA MEMBRANE FUSION PROTEIN"/>
    <property type="match status" value="1"/>
</dbReference>
<evidence type="ECO:0000313" key="3">
    <source>
        <dbReference type="EMBL" id="KAK8915922.1"/>
    </source>
</evidence>
<reference evidence="3 4" key="1">
    <citation type="journal article" date="2022" name="Nat. Plants">
        <title>Genomes of leafy and leafless Platanthera orchids illuminate the evolution of mycoheterotrophy.</title>
        <authorList>
            <person name="Li M.H."/>
            <person name="Liu K.W."/>
            <person name="Li Z."/>
            <person name="Lu H.C."/>
            <person name="Ye Q.L."/>
            <person name="Zhang D."/>
            <person name="Wang J.Y."/>
            <person name="Li Y.F."/>
            <person name="Zhong Z.M."/>
            <person name="Liu X."/>
            <person name="Yu X."/>
            <person name="Liu D.K."/>
            <person name="Tu X.D."/>
            <person name="Liu B."/>
            <person name="Hao Y."/>
            <person name="Liao X.Y."/>
            <person name="Jiang Y.T."/>
            <person name="Sun W.H."/>
            <person name="Chen J."/>
            <person name="Chen Y.Q."/>
            <person name="Ai Y."/>
            <person name="Zhai J.W."/>
            <person name="Wu S.S."/>
            <person name="Zhou Z."/>
            <person name="Hsiao Y.Y."/>
            <person name="Wu W.L."/>
            <person name="Chen Y.Y."/>
            <person name="Lin Y.F."/>
            <person name="Hsu J.L."/>
            <person name="Li C.Y."/>
            <person name="Wang Z.W."/>
            <person name="Zhao X."/>
            <person name="Zhong W.Y."/>
            <person name="Ma X.K."/>
            <person name="Ma L."/>
            <person name="Huang J."/>
            <person name="Chen G.Z."/>
            <person name="Huang M.Z."/>
            <person name="Huang L."/>
            <person name="Peng D.H."/>
            <person name="Luo Y.B."/>
            <person name="Zou S.Q."/>
            <person name="Chen S.P."/>
            <person name="Lan S."/>
            <person name="Tsai W.C."/>
            <person name="Van de Peer Y."/>
            <person name="Liu Z.J."/>
        </authorList>
    </citation>
    <scope>NUCLEOTIDE SEQUENCE [LARGE SCALE GENOMIC DNA]</scope>
    <source>
        <strain evidence="3">Lor287</strain>
    </source>
</reference>
<feature type="transmembrane region" description="Helical" evidence="1">
    <location>
        <begin position="281"/>
        <end position="307"/>
    </location>
</feature>
<sequence>MAFHRRRNASLHLLLSVFILFFSSGAAFPARSTAGRGRRGLIPLRRLDAETPAAFSGNLASNSSFVLASGRTERRDPLNDFKYYTGGWNISNRHYWASVGFSAAPLFGIAVAWFVIFGLILIISACCYCCCRRPVRSFSSAAYTITLILLILFTLAAIVGCVVLYYGQEKFHNSTSDTLDYVVDQSQLTVENLRDFSGNLSAAKGLKVTNLLIPGDLQGRIDEIVGKVNTSAGDLDRQTSKNSKDITDVLNTVRLVLIIVAAVMLLLAVLGFVFSMLGLQFLVYILVLIGWFLVTAMFVLSGVFLLLHNAVGDTCVAMDEWVVHPTEHTALDDILPCVDTATANESLYRSREVSYKLADIVNNVINGVSNPSNPSIRFNQSGPLMPTLCNPFNQDLTNRTCAPGEVVFSNAAQVWKNYECNVTIINGLEICSTVGRVTPTIYDQMDAAASVGFALYHYGPFLVELEDCTFARRTFRSINENNCPGLKKYTDWVFVGLTLVSAAVMLSTIFWVIYSRERRHLAFNRRQNLNGGQAPVPGKP</sequence>
<feature type="signal peptide" evidence="2">
    <location>
        <begin position="1"/>
        <end position="27"/>
    </location>
</feature>
<dbReference type="GO" id="GO:0005886">
    <property type="term" value="C:plasma membrane"/>
    <property type="evidence" value="ECO:0007669"/>
    <property type="project" value="TreeGrafter"/>
</dbReference>
<keyword evidence="4" id="KW-1185">Reference proteome</keyword>
<keyword evidence="1" id="KW-0472">Membrane</keyword>
<organism evidence="3 4">
    <name type="scientific">Platanthera zijinensis</name>
    <dbReference type="NCBI Taxonomy" id="2320716"/>
    <lineage>
        <taxon>Eukaryota</taxon>
        <taxon>Viridiplantae</taxon>
        <taxon>Streptophyta</taxon>
        <taxon>Embryophyta</taxon>
        <taxon>Tracheophyta</taxon>
        <taxon>Spermatophyta</taxon>
        <taxon>Magnoliopsida</taxon>
        <taxon>Liliopsida</taxon>
        <taxon>Asparagales</taxon>
        <taxon>Orchidaceae</taxon>
        <taxon>Orchidoideae</taxon>
        <taxon>Orchideae</taxon>
        <taxon>Orchidinae</taxon>
        <taxon>Platanthera</taxon>
    </lineage>
</organism>
<evidence type="ECO:0000256" key="2">
    <source>
        <dbReference type="SAM" id="SignalP"/>
    </source>
</evidence>
<dbReference type="InterPro" id="IPR040283">
    <property type="entry name" value="DDB_G0292058-like"/>
</dbReference>
<keyword evidence="1" id="KW-0812">Transmembrane</keyword>
<proteinExistence type="predicted"/>
<dbReference type="AlphaFoldDB" id="A0AAP0AUE4"/>
<evidence type="ECO:0000256" key="1">
    <source>
        <dbReference type="SAM" id="Phobius"/>
    </source>
</evidence>
<feature type="chain" id="PRO_5042836489" evidence="2">
    <location>
        <begin position="28"/>
        <end position="540"/>
    </location>
</feature>
<feature type="transmembrane region" description="Helical" evidence="1">
    <location>
        <begin position="106"/>
        <end position="131"/>
    </location>
</feature>
<comment type="caution">
    <text evidence="3">The sequence shown here is derived from an EMBL/GenBank/DDBJ whole genome shotgun (WGS) entry which is preliminary data.</text>
</comment>
<accession>A0AAP0AUE4</accession>
<name>A0AAP0AUE4_9ASPA</name>
<keyword evidence="1" id="KW-1133">Transmembrane helix</keyword>
<keyword evidence="2" id="KW-0732">Signal</keyword>
<feature type="transmembrane region" description="Helical" evidence="1">
    <location>
        <begin position="253"/>
        <end position="274"/>
    </location>
</feature>
<evidence type="ECO:0000313" key="4">
    <source>
        <dbReference type="Proteomes" id="UP001418222"/>
    </source>
</evidence>
<feature type="transmembrane region" description="Helical" evidence="1">
    <location>
        <begin position="143"/>
        <end position="166"/>
    </location>
</feature>
<dbReference type="GO" id="GO:0009506">
    <property type="term" value="C:plasmodesma"/>
    <property type="evidence" value="ECO:0007669"/>
    <property type="project" value="TreeGrafter"/>
</dbReference>
<dbReference type="Proteomes" id="UP001418222">
    <property type="component" value="Unassembled WGS sequence"/>
</dbReference>
<feature type="transmembrane region" description="Helical" evidence="1">
    <location>
        <begin position="492"/>
        <end position="514"/>
    </location>
</feature>
<gene>
    <name evidence="3" type="ORF">KSP39_PZI023034</name>
</gene>
<dbReference type="EMBL" id="JBBWWQ010000020">
    <property type="protein sequence ID" value="KAK8915922.1"/>
    <property type="molecule type" value="Genomic_DNA"/>
</dbReference>
<protein>
    <submittedName>
        <fullName evidence="3">Uncharacterized protein</fullName>
    </submittedName>
</protein>
<dbReference type="PANTHER" id="PTHR31414">
    <property type="entry name" value="TRANSMEMBRANE PROTEIN DDB_G0292058"/>
    <property type="match status" value="1"/>
</dbReference>